<gene>
    <name evidence="1" type="ORF">A5866_002112</name>
</gene>
<dbReference type="Proteomes" id="UP000195080">
    <property type="component" value="Chromosome"/>
</dbReference>
<organism evidence="1 2">
    <name type="scientific">Candidatus Enterococcus lemimoniae</name>
    <dbReference type="NCBI Taxonomy" id="1834167"/>
    <lineage>
        <taxon>Bacteria</taxon>
        <taxon>Bacillati</taxon>
        <taxon>Bacillota</taxon>
        <taxon>Bacilli</taxon>
        <taxon>Lactobacillales</taxon>
        <taxon>Enterococcaceae</taxon>
        <taxon>Enterococcus</taxon>
    </lineage>
</organism>
<accession>A0ABZ2T838</accession>
<keyword evidence="2" id="KW-1185">Reference proteome</keyword>
<protein>
    <submittedName>
        <fullName evidence="1">Uncharacterized protein</fullName>
    </submittedName>
</protein>
<proteinExistence type="predicted"/>
<evidence type="ECO:0000313" key="1">
    <source>
        <dbReference type="EMBL" id="WYJ87028.1"/>
    </source>
</evidence>
<sequence length="93" mass="10395">MAYRSLWGETRKPATAEQIATFKRAEHFASKGRKLDEFKGWDTVAFNGVGKTVIGTNDDCVVLCDTAIKKNNPELILIQTAEELQEVEHGEKV</sequence>
<dbReference type="EMBL" id="CP147248">
    <property type="protein sequence ID" value="WYJ87028.1"/>
    <property type="molecule type" value="Genomic_DNA"/>
</dbReference>
<dbReference type="RefSeq" id="WP_086445448.1">
    <property type="nucleotide sequence ID" value="NZ_CP147248.1"/>
</dbReference>
<evidence type="ECO:0000313" key="2">
    <source>
        <dbReference type="Proteomes" id="UP000195080"/>
    </source>
</evidence>
<name>A0ABZ2T838_9ENTE</name>
<reference evidence="2" key="1">
    <citation type="submission" date="2017-05" db="EMBL/GenBank/DDBJ databases">
        <title>The Genome Sequence of EEnterococcus faecalis 9F2_4866.</title>
        <authorList>
            <consortium name="The Broad Institute Genomics Platform"/>
            <consortium name="The Broad Institute Genomic Center for Infectious Diseases"/>
            <person name="Earl A."/>
            <person name="Manson A."/>
            <person name="Schwartman J."/>
            <person name="Gilmore M."/>
            <person name="Abouelleil A."/>
            <person name="Cao P."/>
            <person name="Chapman S."/>
            <person name="Cusick C."/>
            <person name="Shea T."/>
            <person name="Young S."/>
            <person name="Neafsey D."/>
            <person name="Nusbaum C."/>
            <person name="Birren B."/>
        </authorList>
    </citation>
    <scope>NUCLEOTIDE SEQUENCE [LARGE SCALE GENOMIC DNA]</scope>
    <source>
        <strain evidence="2">12C11_DIV0727</strain>
    </source>
</reference>